<evidence type="ECO:0000313" key="2">
    <source>
        <dbReference type="Proteomes" id="UP000005629"/>
    </source>
</evidence>
<dbReference type="EMBL" id="CP002922">
    <property type="protein sequence ID" value="AEM58892.1"/>
    <property type="molecule type" value="Genomic_DNA"/>
</dbReference>
<reference evidence="1 2" key="1">
    <citation type="journal article" date="2011" name="J. Bacteriol.">
        <title>Complete genome sequence of Haloarcula hispanica, a model haloarchaeon for studying genetics, metabolism, and virus-host interaction.</title>
        <authorList>
            <person name="Liu H."/>
            <person name="Wu Z."/>
            <person name="Li M."/>
            <person name="Zhang F."/>
            <person name="Zheng H."/>
            <person name="Han J."/>
            <person name="Liu J."/>
            <person name="Zhou J."/>
            <person name="Wang S."/>
            <person name="Xiang H."/>
        </authorList>
    </citation>
    <scope>NUCLEOTIDE SEQUENCE [LARGE SCALE GENOMIC DNA]</scope>
    <source>
        <strain evidence="2">ATCC 33960 / DSM 4426 / JCM 8911 / NBRC 102182 / NCIMB 2187 / VKM B-1755</strain>
    </source>
</reference>
<dbReference type="KEGG" id="hhi:HAH_4217"/>
<name>G0HYJ1_HALHT</name>
<dbReference type="Proteomes" id="UP000005629">
    <property type="component" value="Chromosome II"/>
</dbReference>
<sequence length="37" mass="3724">MGLTVLVGFVVAVLAATGERLLLTTASGSTMFLTEPG</sequence>
<evidence type="ECO:0000313" key="1">
    <source>
        <dbReference type="EMBL" id="AEM58892.1"/>
    </source>
</evidence>
<protein>
    <submittedName>
        <fullName evidence="1">Uncharacterized protein</fullName>
    </submittedName>
</protein>
<organism evidence="1 2">
    <name type="scientific">Haloarcula hispanica (strain ATCC 33960 / DSM 4426 / JCM 8911 / NBRC 102182 / NCIMB 2187 / VKM B-1755)</name>
    <dbReference type="NCBI Taxonomy" id="634497"/>
    <lineage>
        <taxon>Archaea</taxon>
        <taxon>Methanobacteriati</taxon>
        <taxon>Methanobacteriota</taxon>
        <taxon>Stenosarchaea group</taxon>
        <taxon>Halobacteria</taxon>
        <taxon>Halobacteriales</taxon>
        <taxon>Haloarculaceae</taxon>
        <taxon>Haloarcula</taxon>
    </lineage>
</organism>
<gene>
    <name evidence="1" type="ordered locus">HAH_4217</name>
</gene>
<dbReference type="STRING" id="634497.HAH_4217"/>
<accession>G0HYJ1</accession>
<dbReference type="HOGENOM" id="CLU_3338310_0_0_2"/>
<dbReference type="AlphaFoldDB" id="G0HYJ1"/>
<proteinExistence type="predicted"/>